<protein>
    <submittedName>
        <fullName evidence="1">DUF5694 domain-containing protein</fullName>
    </submittedName>
</protein>
<dbReference type="Pfam" id="PF18950">
    <property type="entry name" value="DUF5694"/>
    <property type="match status" value="1"/>
</dbReference>
<sequence length="240" mass="28169">MKPEILIVGTFHFFSTTDLIKNDDLFNQEEHYNEVIELIDILKKFKPSALAAEWTKDTQSILDKQYQSYLENDFNLSENEIHQILFRLGQSENIPRINAVDWMDSIGERNFGDIIEWAKKNQHEFYTELIEKISVNELTKGDSLMKNFKKINDENSIFHSHQAHLKVSQIGSETDYIGIDWVRWWYQRNLIIYKNLIDIINEGHSRVLLLVGGAHIHLVRQFLEETGEANVLTFNDLDIT</sequence>
<gene>
    <name evidence="1" type="ORF">ACFSX4_04095</name>
</gene>
<proteinExistence type="predicted"/>
<dbReference type="EMBL" id="JBHUOQ010000001">
    <property type="protein sequence ID" value="MFD2829637.1"/>
    <property type="molecule type" value="Genomic_DNA"/>
</dbReference>
<reference evidence="2" key="1">
    <citation type="journal article" date="2019" name="Int. J. Syst. Evol. Microbiol.">
        <title>The Global Catalogue of Microorganisms (GCM) 10K type strain sequencing project: providing services to taxonomists for standard genome sequencing and annotation.</title>
        <authorList>
            <consortium name="The Broad Institute Genomics Platform"/>
            <consortium name="The Broad Institute Genome Sequencing Center for Infectious Disease"/>
            <person name="Wu L."/>
            <person name="Ma J."/>
        </authorList>
    </citation>
    <scope>NUCLEOTIDE SEQUENCE [LARGE SCALE GENOMIC DNA]</scope>
    <source>
        <strain evidence="2">KCTC 33575</strain>
    </source>
</reference>
<comment type="caution">
    <text evidence="1">The sequence shown here is derived from an EMBL/GenBank/DDBJ whole genome shotgun (WGS) entry which is preliminary data.</text>
</comment>
<keyword evidence="2" id="KW-1185">Reference proteome</keyword>
<dbReference type="InterPro" id="IPR043749">
    <property type="entry name" value="DUF5694"/>
</dbReference>
<name>A0ABW5WUD7_9STAP</name>
<dbReference type="Proteomes" id="UP001597519">
    <property type="component" value="Unassembled WGS sequence"/>
</dbReference>
<accession>A0ABW5WUD7</accession>
<evidence type="ECO:0000313" key="2">
    <source>
        <dbReference type="Proteomes" id="UP001597519"/>
    </source>
</evidence>
<organism evidence="1 2">
    <name type="scientific">Corticicoccus populi</name>
    <dbReference type="NCBI Taxonomy" id="1812821"/>
    <lineage>
        <taxon>Bacteria</taxon>
        <taxon>Bacillati</taxon>
        <taxon>Bacillota</taxon>
        <taxon>Bacilli</taxon>
        <taxon>Bacillales</taxon>
        <taxon>Staphylococcaceae</taxon>
        <taxon>Corticicoccus</taxon>
    </lineage>
</organism>
<dbReference type="RefSeq" id="WP_377771811.1">
    <property type="nucleotide sequence ID" value="NZ_JBHUOQ010000001.1"/>
</dbReference>
<evidence type="ECO:0000313" key="1">
    <source>
        <dbReference type="EMBL" id="MFD2829637.1"/>
    </source>
</evidence>